<evidence type="ECO:0000256" key="4">
    <source>
        <dbReference type="ARBA" id="ARBA00022898"/>
    </source>
</evidence>
<evidence type="ECO:0000256" key="5">
    <source>
        <dbReference type="ARBA" id="ARBA00023239"/>
    </source>
</evidence>
<keyword evidence="5 8" id="KW-0456">Lyase</keyword>
<dbReference type="InterPro" id="IPR000634">
    <property type="entry name" value="Ser/Thr_deHydtase_PyrdxlP-BS"/>
</dbReference>
<evidence type="ECO:0000313" key="8">
    <source>
        <dbReference type="EMBL" id="KAF2394356.1"/>
    </source>
</evidence>
<dbReference type="Proteomes" id="UP000475265">
    <property type="component" value="Unassembled WGS sequence"/>
</dbReference>
<dbReference type="GO" id="GO:0009097">
    <property type="term" value="P:isoleucine biosynthetic process"/>
    <property type="evidence" value="ECO:0007669"/>
    <property type="project" value="TreeGrafter"/>
</dbReference>
<feature type="domain" description="Tryptophan synthase beta chain-like PALP" evidence="7">
    <location>
        <begin position="3"/>
        <end position="288"/>
    </location>
</feature>
<proteinExistence type="inferred from homology"/>
<dbReference type="PANTHER" id="PTHR48078">
    <property type="entry name" value="THREONINE DEHYDRATASE, MITOCHONDRIAL-RELATED"/>
    <property type="match status" value="1"/>
</dbReference>
<dbReference type="InterPro" id="IPR036052">
    <property type="entry name" value="TrpB-like_PALP_sf"/>
</dbReference>
<dbReference type="RefSeq" id="WP_163909610.1">
    <property type="nucleotide sequence ID" value="NZ_JAAAXX010000001.1"/>
</dbReference>
<dbReference type="GO" id="GO:0006565">
    <property type="term" value="P:L-serine catabolic process"/>
    <property type="evidence" value="ECO:0007669"/>
    <property type="project" value="TreeGrafter"/>
</dbReference>
<dbReference type="GO" id="GO:0006567">
    <property type="term" value="P:L-threonine catabolic process"/>
    <property type="evidence" value="ECO:0007669"/>
    <property type="project" value="TreeGrafter"/>
</dbReference>
<keyword evidence="4" id="KW-0663">Pyridoxal phosphate</keyword>
<dbReference type="GO" id="GO:0030170">
    <property type="term" value="F:pyridoxal phosphate binding"/>
    <property type="evidence" value="ECO:0007669"/>
    <property type="project" value="InterPro"/>
</dbReference>
<organism evidence="8 9">
    <name type="scientific">Pseudomonas frederiksbergensis</name>
    <dbReference type="NCBI Taxonomy" id="104087"/>
    <lineage>
        <taxon>Bacteria</taxon>
        <taxon>Pseudomonadati</taxon>
        <taxon>Pseudomonadota</taxon>
        <taxon>Gammaproteobacteria</taxon>
        <taxon>Pseudomonadales</taxon>
        <taxon>Pseudomonadaceae</taxon>
        <taxon>Pseudomonas</taxon>
    </lineage>
</organism>
<evidence type="ECO:0000256" key="1">
    <source>
        <dbReference type="ARBA" id="ARBA00001933"/>
    </source>
</evidence>
<dbReference type="Pfam" id="PF00291">
    <property type="entry name" value="PALP"/>
    <property type="match status" value="1"/>
</dbReference>
<dbReference type="AlphaFoldDB" id="A0A6L5C017"/>
<reference evidence="8 9" key="1">
    <citation type="submission" date="2019-12" db="EMBL/GenBank/DDBJ databases">
        <title>Endophytic bacteria associated with Panax ginseng seedlings.</title>
        <authorList>
            <person name="Park J.M."/>
            <person name="Shin R."/>
            <person name="Jo S.H."/>
        </authorList>
    </citation>
    <scope>NUCLEOTIDE SEQUENCE [LARGE SCALE GENOMIC DNA]</scope>
    <source>
        <strain evidence="8 9">PgKB32</strain>
    </source>
</reference>
<evidence type="ECO:0000259" key="7">
    <source>
        <dbReference type="Pfam" id="PF00291"/>
    </source>
</evidence>
<evidence type="ECO:0000256" key="3">
    <source>
        <dbReference type="ARBA" id="ARBA00012093"/>
    </source>
</evidence>
<comment type="similarity">
    <text evidence="2">Belongs to the serine/threonine dehydratase family.</text>
</comment>
<gene>
    <name evidence="8" type="ORF">FX983_02337</name>
</gene>
<evidence type="ECO:0000256" key="6">
    <source>
        <dbReference type="ARBA" id="ARBA00049406"/>
    </source>
</evidence>
<dbReference type="EC" id="4.3.1.17" evidence="3"/>
<dbReference type="GO" id="GO:0004794">
    <property type="term" value="F:threonine deaminase activity"/>
    <property type="evidence" value="ECO:0007669"/>
    <property type="project" value="TreeGrafter"/>
</dbReference>
<dbReference type="Gene3D" id="3.40.50.1100">
    <property type="match status" value="2"/>
</dbReference>
<name>A0A6L5C017_9PSED</name>
<accession>A0A6L5C017</accession>
<sequence length="312" mass="33095">MLHIRTPLILHPTLSTPTRRIWLKLENLQPSGSFKLRGMGLLCSQAAAQGKRKVVCPSGGNAGFATAVAAARLGLKACIVVPNTTPESTRLRISKTGAEVLVHGKIWDEANQRAKELARGTNTEYVPAFDHPVLWEGHSTMIDEILEDCPEVDVVVTSVGGGGLLAGILTGLIRHKRMDCRIVACETEGAASFAAAVEAGRPVRLARISTVATSLGAAQVAAWPVEHIRDFPHECVVLSDDEAIMGVVRYASDLRQLVEPACGVSLAVAYLDHPAIAEAHDVVIIVCGGVSIAAQLVAGWARTSGSTEKRPN</sequence>
<protein>
    <recommendedName>
        <fullName evidence="3">L-serine ammonia-lyase</fullName>
        <ecNumber evidence="3">4.3.1.17</ecNumber>
    </recommendedName>
</protein>
<evidence type="ECO:0000256" key="2">
    <source>
        <dbReference type="ARBA" id="ARBA00010869"/>
    </source>
</evidence>
<dbReference type="PROSITE" id="PS00165">
    <property type="entry name" value="DEHYDRATASE_SER_THR"/>
    <property type="match status" value="1"/>
</dbReference>
<dbReference type="SUPFAM" id="SSF53686">
    <property type="entry name" value="Tryptophan synthase beta subunit-like PLP-dependent enzymes"/>
    <property type="match status" value="1"/>
</dbReference>
<dbReference type="GO" id="GO:0003941">
    <property type="term" value="F:L-serine ammonia-lyase activity"/>
    <property type="evidence" value="ECO:0007669"/>
    <property type="project" value="UniProtKB-EC"/>
</dbReference>
<comment type="catalytic activity">
    <reaction evidence="6">
        <text>L-serine = pyruvate + NH4(+)</text>
        <dbReference type="Rhea" id="RHEA:19169"/>
        <dbReference type="ChEBI" id="CHEBI:15361"/>
        <dbReference type="ChEBI" id="CHEBI:28938"/>
        <dbReference type="ChEBI" id="CHEBI:33384"/>
        <dbReference type="EC" id="4.3.1.17"/>
    </reaction>
</comment>
<comment type="caution">
    <text evidence="8">The sequence shown here is derived from an EMBL/GenBank/DDBJ whole genome shotgun (WGS) entry which is preliminary data.</text>
</comment>
<dbReference type="PANTHER" id="PTHR48078:SF2">
    <property type="entry name" value="CATABOLIC L-SERINE_THREONINE DEHYDRATASE"/>
    <property type="match status" value="1"/>
</dbReference>
<comment type="cofactor">
    <cofactor evidence="1">
        <name>pyridoxal 5'-phosphate</name>
        <dbReference type="ChEBI" id="CHEBI:597326"/>
    </cofactor>
</comment>
<dbReference type="EMBL" id="JAAAXX010000001">
    <property type="protein sequence ID" value="KAF2394356.1"/>
    <property type="molecule type" value="Genomic_DNA"/>
</dbReference>
<dbReference type="InterPro" id="IPR001926">
    <property type="entry name" value="TrpB-like_PALP"/>
</dbReference>
<evidence type="ECO:0000313" key="9">
    <source>
        <dbReference type="Proteomes" id="UP000475265"/>
    </source>
</evidence>
<dbReference type="InterPro" id="IPR050147">
    <property type="entry name" value="Ser/Thr_Dehydratase"/>
</dbReference>